<evidence type="ECO:0000256" key="7">
    <source>
        <dbReference type="PIRNR" id="PIRNR000077"/>
    </source>
</evidence>
<dbReference type="PANTHER" id="PTHR45663:SF11">
    <property type="entry name" value="GEO12009P1"/>
    <property type="match status" value="1"/>
</dbReference>
<feature type="site" description="Contributes to redox potential value" evidence="8">
    <location>
        <position position="33"/>
    </location>
</feature>
<keyword evidence="5 9" id="KW-0676">Redox-active center</keyword>
<reference evidence="11 12" key="1">
    <citation type="journal article" date="2016" name="Environ. Microbiol.">
        <title>Genomic resolution of a cold subsurface aquifer community provides metabolic insights for novel microbes adapted to high CO concentrations.</title>
        <authorList>
            <person name="Probst A.J."/>
            <person name="Castelle C.J."/>
            <person name="Singh A."/>
            <person name="Brown C.T."/>
            <person name="Anantharaman K."/>
            <person name="Sharon I."/>
            <person name="Hug L.A."/>
            <person name="Burstein D."/>
            <person name="Emerson J.B."/>
            <person name="Thomas B.C."/>
            <person name="Banfield J.F."/>
        </authorList>
    </citation>
    <scope>NUCLEOTIDE SEQUENCE [LARGE SCALE GENOMIC DNA]</scope>
    <source>
        <strain evidence="11">CG2_30_44_31</strain>
    </source>
</reference>
<feature type="site" description="Contributes to redox potential value" evidence="8">
    <location>
        <position position="32"/>
    </location>
</feature>
<dbReference type="InterPro" id="IPR036249">
    <property type="entry name" value="Thioredoxin-like_sf"/>
</dbReference>
<dbReference type="NCBIfam" id="TIGR01068">
    <property type="entry name" value="thioredoxin"/>
    <property type="match status" value="1"/>
</dbReference>
<dbReference type="Proteomes" id="UP000183605">
    <property type="component" value="Unassembled WGS sequence"/>
</dbReference>
<comment type="caution">
    <text evidence="11">The sequence shown here is derived from an EMBL/GenBank/DDBJ whole genome shotgun (WGS) entry which is preliminary data.</text>
</comment>
<evidence type="ECO:0000256" key="1">
    <source>
        <dbReference type="ARBA" id="ARBA00008987"/>
    </source>
</evidence>
<feature type="disulfide bond" description="Redox-active" evidence="9">
    <location>
        <begin position="31"/>
        <end position="34"/>
    </location>
</feature>
<dbReference type="Gene3D" id="3.40.30.10">
    <property type="entry name" value="Glutaredoxin"/>
    <property type="match status" value="1"/>
</dbReference>
<dbReference type="InterPro" id="IPR005746">
    <property type="entry name" value="Thioredoxin"/>
</dbReference>
<dbReference type="PROSITE" id="PS51352">
    <property type="entry name" value="THIOREDOXIN_2"/>
    <property type="match status" value="1"/>
</dbReference>
<dbReference type="GO" id="GO:0015035">
    <property type="term" value="F:protein-disulfide reductase activity"/>
    <property type="evidence" value="ECO:0007669"/>
    <property type="project" value="UniProtKB-UniRule"/>
</dbReference>
<comment type="similarity">
    <text evidence="1 7">Belongs to the thioredoxin family.</text>
</comment>
<dbReference type="FunFam" id="3.40.30.10:FF:000001">
    <property type="entry name" value="Thioredoxin"/>
    <property type="match status" value="1"/>
</dbReference>
<name>A0A1J5B9U5_9BACT</name>
<dbReference type="InterPro" id="IPR013766">
    <property type="entry name" value="Thioredoxin_domain"/>
</dbReference>
<evidence type="ECO:0000313" key="11">
    <source>
        <dbReference type="EMBL" id="OIP03720.1"/>
    </source>
</evidence>
<proteinExistence type="inferred from homology"/>
<feature type="domain" description="Thioredoxin" evidence="10">
    <location>
        <begin position="1"/>
        <end position="107"/>
    </location>
</feature>
<evidence type="ECO:0000256" key="3">
    <source>
        <dbReference type="ARBA" id="ARBA00022982"/>
    </source>
</evidence>
<dbReference type="GO" id="GO:0045454">
    <property type="term" value="P:cell redox homeostasis"/>
    <property type="evidence" value="ECO:0007669"/>
    <property type="project" value="TreeGrafter"/>
</dbReference>
<evidence type="ECO:0000259" key="10">
    <source>
        <dbReference type="PROSITE" id="PS51352"/>
    </source>
</evidence>
<evidence type="ECO:0000256" key="2">
    <source>
        <dbReference type="ARBA" id="ARBA00022448"/>
    </source>
</evidence>
<evidence type="ECO:0000256" key="4">
    <source>
        <dbReference type="ARBA" id="ARBA00023157"/>
    </source>
</evidence>
<evidence type="ECO:0000256" key="5">
    <source>
        <dbReference type="ARBA" id="ARBA00023284"/>
    </source>
</evidence>
<dbReference type="Pfam" id="PF00085">
    <property type="entry name" value="Thioredoxin"/>
    <property type="match status" value="1"/>
</dbReference>
<gene>
    <name evidence="11" type="ORF">AUK18_01330</name>
</gene>
<evidence type="ECO:0000313" key="12">
    <source>
        <dbReference type="Proteomes" id="UP000183605"/>
    </source>
</evidence>
<sequence>MPAIHFTDKDFEEKVIKSTLPVLVDFYADWCGPCQQAGPVIEELAEEYKEKVLIGKVNVDESKNTSGKYGIMSIPTMVVFKDGKEAERVSGFGGKDGVVKLLKKVLGEK</sequence>
<feature type="active site" description="Nucleophile" evidence="8">
    <location>
        <position position="34"/>
    </location>
</feature>
<accession>A0A1J5B9U5</accession>
<dbReference type="AlphaFoldDB" id="A0A1J5B9U5"/>
<dbReference type="PANTHER" id="PTHR45663">
    <property type="entry name" value="GEO12009P1"/>
    <property type="match status" value="1"/>
</dbReference>
<evidence type="ECO:0000256" key="6">
    <source>
        <dbReference type="NCBIfam" id="TIGR01068"/>
    </source>
</evidence>
<dbReference type="GO" id="GO:0005829">
    <property type="term" value="C:cytosol"/>
    <property type="evidence" value="ECO:0007669"/>
    <property type="project" value="TreeGrafter"/>
</dbReference>
<protein>
    <recommendedName>
        <fullName evidence="6 7">Thioredoxin</fullName>
    </recommendedName>
</protein>
<organism evidence="11 12">
    <name type="scientific">Candidatus Beckwithbacteria bacterium CG2_30_44_31</name>
    <dbReference type="NCBI Taxonomy" id="1805035"/>
    <lineage>
        <taxon>Bacteria</taxon>
        <taxon>Candidatus Beckwithiibacteriota</taxon>
    </lineage>
</organism>
<evidence type="ECO:0000256" key="8">
    <source>
        <dbReference type="PIRSR" id="PIRSR000077-1"/>
    </source>
</evidence>
<keyword evidence="2" id="KW-0813">Transport</keyword>
<dbReference type="PIRSF" id="PIRSF000077">
    <property type="entry name" value="Thioredoxin"/>
    <property type="match status" value="1"/>
</dbReference>
<dbReference type="EMBL" id="MNXQ01000026">
    <property type="protein sequence ID" value="OIP03720.1"/>
    <property type="molecule type" value="Genomic_DNA"/>
</dbReference>
<evidence type="ECO:0000256" key="9">
    <source>
        <dbReference type="PIRSR" id="PIRSR000077-4"/>
    </source>
</evidence>
<feature type="site" description="Deprotonates C-terminal active site Cys" evidence="8">
    <location>
        <position position="25"/>
    </location>
</feature>
<feature type="active site" description="Nucleophile" evidence="8">
    <location>
        <position position="31"/>
    </location>
</feature>
<keyword evidence="4 9" id="KW-1015">Disulfide bond</keyword>
<dbReference type="CDD" id="cd02947">
    <property type="entry name" value="TRX_family"/>
    <property type="match status" value="1"/>
</dbReference>
<dbReference type="SUPFAM" id="SSF52833">
    <property type="entry name" value="Thioredoxin-like"/>
    <property type="match status" value="1"/>
</dbReference>
<keyword evidence="3" id="KW-0249">Electron transport</keyword>
<dbReference type="PRINTS" id="PR00421">
    <property type="entry name" value="THIOREDOXIN"/>
</dbReference>